<dbReference type="GO" id="GO:0005886">
    <property type="term" value="C:plasma membrane"/>
    <property type="evidence" value="ECO:0007669"/>
    <property type="project" value="UniProtKB-SubCell"/>
</dbReference>
<dbReference type="PANTHER" id="PTHR30572:SF4">
    <property type="entry name" value="ABC TRANSPORTER PERMEASE YTRF"/>
    <property type="match status" value="1"/>
</dbReference>
<protein>
    <submittedName>
        <fullName evidence="10">Putative ABC transport system permease protein</fullName>
    </submittedName>
</protein>
<evidence type="ECO:0000256" key="6">
    <source>
        <dbReference type="ARBA" id="ARBA00038076"/>
    </source>
</evidence>
<comment type="caution">
    <text evidence="10">The sequence shown here is derived from an EMBL/GenBank/DDBJ whole genome shotgun (WGS) entry which is preliminary data.</text>
</comment>
<proteinExistence type="inferred from homology"/>
<feature type="transmembrane region" description="Helical" evidence="7">
    <location>
        <begin position="21"/>
        <end position="42"/>
    </location>
</feature>
<organism evidence="10 11">
    <name type="scientific">Granulicella aggregans</name>
    <dbReference type="NCBI Taxonomy" id="474949"/>
    <lineage>
        <taxon>Bacteria</taxon>
        <taxon>Pseudomonadati</taxon>
        <taxon>Acidobacteriota</taxon>
        <taxon>Terriglobia</taxon>
        <taxon>Terriglobales</taxon>
        <taxon>Acidobacteriaceae</taxon>
        <taxon>Granulicella</taxon>
    </lineage>
</organism>
<evidence type="ECO:0000259" key="9">
    <source>
        <dbReference type="Pfam" id="PF12704"/>
    </source>
</evidence>
<dbReference type="Pfam" id="PF12704">
    <property type="entry name" value="MacB_PCD"/>
    <property type="match status" value="1"/>
</dbReference>
<evidence type="ECO:0000256" key="7">
    <source>
        <dbReference type="SAM" id="Phobius"/>
    </source>
</evidence>
<dbReference type="AlphaFoldDB" id="A0A7W7ZCF6"/>
<evidence type="ECO:0000256" key="2">
    <source>
        <dbReference type="ARBA" id="ARBA00022475"/>
    </source>
</evidence>
<dbReference type="GO" id="GO:0022857">
    <property type="term" value="F:transmembrane transporter activity"/>
    <property type="evidence" value="ECO:0007669"/>
    <property type="project" value="TreeGrafter"/>
</dbReference>
<evidence type="ECO:0000256" key="1">
    <source>
        <dbReference type="ARBA" id="ARBA00004651"/>
    </source>
</evidence>
<evidence type="ECO:0000256" key="3">
    <source>
        <dbReference type="ARBA" id="ARBA00022692"/>
    </source>
</evidence>
<feature type="domain" description="MacB-like periplasmic core" evidence="9">
    <location>
        <begin position="21"/>
        <end position="244"/>
    </location>
</feature>
<sequence>MEFKEAVKIALQSLWANKLRSVLTLLGVVIGVASVIAVVTLVNGANTYVATKFSSYGADVFTVSKMPQFITSAEDYERFQRRKDILFPDYQYIVDNCHRCRGIGAQQATVGKIVRGTESVTDSSIRGYTWQMPSLQNLNIMQGRGFTEADEEHASHVAIIGTDIQDHLFQGIDPIGQDLRVDGGVYTVIGISEKQGSTFGASQDNWVAVPLTTYQKSYGTSKTLTIYIKAGEAGPRLEAAADEVRVLVRSRRHDAPNAPDSFELDTNSTLVGFFGTITAIFGSVAGGLALIALVVGGIVIMNIMLVSVTERTREIGIRKALGAKPNDILMQFLIESATMALVGGAIGVMGGIIVAQIITLVAGFPSTVEVWSVFLGLVMATCTGIFFGVYPARKAAMLDPIVALRAD</sequence>
<dbReference type="InterPro" id="IPR003838">
    <property type="entry name" value="ABC3_permease_C"/>
</dbReference>
<evidence type="ECO:0000313" key="11">
    <source>
        <dbReference type="Proteomes" id="UP000540989"/>
    </source>
</evidence>
<evidence type="ECO:0000256" key="5">
    <source>
        <dbReference type="ARBA" id="ARBA00023136"/>
    </source>
</evidence>
<feature type="domain" description="ABC3 transporter permease C-terminal" evidence="8">
    <location>
        <begin position="288"/>
        <end position="397"/>
    </location>
</feature>
<feature type="transmembrane region" description="Helical" evidence="7">
    <location>
        <begin position="270"/>
        <end position="303"/>
    </location>
</feature>
<keyword evidence="4 7" id="KW-1133">Transmembrane helix</keyword>
<keyword evidence="2" id="KW-1003">Cell membrane</keyword>
<evidence type="ECO:0000313" key="10">
    <source>
        <dbReference type="EMBL" id="MBB5057207.1"/>
    </source>
</evidence>
<dbReference type="RefSeq" id="WP_184215778.1">
    <property type="nucleotide sequence ID" value="NZ_JACHIP010000002.1"/>
</dbReference>
<keyword evidence="11" id="KW-1185">Reference proteome</keyword>
<dbReference type="Pfam" id="PF02687">
    <property type="entry name" value="FtsX"/>
    <property type="match status" value="1"/>
</dbReference>
<comment type="subcellular location">
    <subcellularLocation>
        <location evidence="1">Cell membrane</location>
        <topology evidence="1">Multi-pass membrane protein</topology>
    </subcellularLocation>
</comment>
<feature type="transmembrane region" description="Helical" evidence="7">
    <location>
        <begin position="340"/>
        <end position="364"/>
    </location>
</feature>
<dbReference type="EMBL" id="JACHIP010000002">
    <property type="protein sequence ID" value="MBB5057207.1"/>
    <property type="molecule type" value="Genomic_DNA"/>
</dbReference>
<evidence type="ECO:0000256" key="4">
    <source>
        <dbReference type="ARBA" id="ARBA00022989"/>
    </source>
</evidence>
<evidence type="ECO:0000259" key="8">
    <source>
        <dbReference type="Pfam" id="PF02687"/>
    </source>
</evidence>
<feature type="transmembrane region" description="Helical" evidence="7">
    <location>
        <begin position="370"/>
        <end position="390"/>
    </location>
</feature>
<dbReference type="Proteomes" id="UP000540989">
    <property type="component" value="Unassembled WGS sequence"/>
</dbReference>
<keyword evidence="5 7" id="KW-0472">Membrane</keyword>
<comment type="similarity">
    <text evidence="6">Belongs to the ABC-4 integral membrane protein family.</text>
</comment>
<name>A0A7W7ZCF6_9BACT</name>
<reference evidence="10 11" key="1">
    <citation type="submission" date="2020-08" db="EMBL/GenBank/DDBJ databases">
        <title>Genomic Encyclopedia of Type Strains, Phase IV (KMG-V): Genome sequencing to study the core and pangenomes of soil and plant-associated prokaryotes.</title>
        <authorList>
            <person name="Whitman W."/>
        </authorList>
    </citation>
    <scope>NUCLEOTIDE SEQUENCE [LARGE SCALE GENOMIC DNA]</scope>
    <source>
        <strain evidence="10 11">M8UP14</strain>
    </source>
</reference>
<accession>A0A7W7ZCF6</accession>
<dbReference type="InterPro" id="IPR025857">
    <property type="entry name" value="MacB_PCD"/>
</dbReference>
<keyword evidence="3 7" id="KW-0812">Transmembrane</keyword>
<gene>
    <name evidence="10" type="ORF">HDF16_001892</name>
</gene>
<dbReference type="InterPro" id="IPR050250">
    <property type="entry name" value="Macrolide_Exporter_MacB"/>
</dbReference>
<dbReference type="PANTHER" id="PTHR30572">
    <property type="entry name" value="MEMBRANE COMPONENT OF TRANSPORTER-RELATED"/>
    <property type="match status" value="1"/>
</dbReference>